<sequence>MSSPTTIAIIGLGSMGLGMARSVLSAGHKVRGFDVNRDALSTLENEGGVAASSPGDAVEGADIAVVVVVNAAQTETVLFGKAGIVSAMHSGGVIVCCATVSPSDAKSFAARTEAAGLLYLDGPISGGSKKAHSGELTFMASGSPEAFKAARPALDAMAATVYELGDQPGVGSSFKIVNQLLAGVHIAAACEAIAFAKSLDLDIARVFDVITKSAGNSWMFENRIPHVLDGDYSPHSAVSIFTKDLGIVSDIGRQQKFPLPITAAALQLFIMTEAAGMGRDDDSSVARLLAQITGLHLPGMPEKE</sequence>
<dbReference type="GO" id="GO:0016054">
    <property type="term" value="P:organic acid catabolic process"/>
    <property type="evidence" value="ECO:0007669"/>
    <property type="project" value="UniProtKB-ARBA"/>
</dbReference>
<dbReference type="InterPro" id="IPR036291">
    <property type="entry name" value="NAD(P)-bd_dom_sf"/>
</dbReference>
<feature type="active site" evidence="10">
    <location>
        <position position="175"/>
    </location>
</feature>
<feature type="domain" description="3-hydroxyisobutyrate dehydrogenase-like NAD-binding" evidence="12">
    <location>
        <begin position="169"/>
        <end position="289"/>
    </location>
</feature>
<dbReference type="InterPro" id="IPR015815">
    <property type="entry name" value="HIBADH-related"/>
</dbReference>
<dbReference type="EMBL" id="JACHBU010000006">
    <property type="protein sequence ID" value="MBB6509899.1"/>
    <property type="molecule type" value="Genomic_DNA"/>
</dbReference>
<evidence type="ECO:0000256" key="3">
    <source>
        <dbReference type="ARBA" id="ARBA00023027"/>
    </source>
</evidence>
<feature type="domain" description="6-phosphogluconate dehydrogenase NADP-binding" evidence="11">
    <location>
        <begin position="6"/>
        <end position="165"/>
    </location>
</feature>
<dbReference type="GO" id="GO:0016616">
    <property type="term" value="F:oxidoreductase activity, acting on the CH-OH group of donors, NAD or NADP as acceptor"/>
    <property type="evidence" value="ECO:0007669"/>
    <property type="project" value="InterPro"/>
</dbReference>
<dbReference type="Pfam" id="PF14833">
    <property type="entry name" value="NAD_binding_11"/>
    <property type="match status" value="1"/>
</dbReference>
<dbReference type="EC" id="1.1.1.411" evidence="7"/>
<comment type="catalytic activity">
    <reaction evidence="9">
        <text>L-threonate + NAD(+) = 2-dehydro-L-erythronate + NADH + H(+)</text>
        <dbReference type="Rhea" id="RHEA:52548"/>
        <dbReference type="ChEBI" id="CHEBI:15378"/>
        <dbReference type="ChEBI" id="CHEBI:57540"/>
        <dbReference type="ChEBI" id="CHEBI:57561"/>
        <dbReference type="ChEBI" id="CHEBI:57945"/>
        <dbReference type="ChEBI" id="CHEBI:136669"/>
        <dbReference type="EC" id="1.1.1.411"/>
    </reaction>
</comment>
<evidence type="ECO:0000256" key="7">
    <source>
        <dbReference type="ARBA" id="ARBA00038870"/>
    </source>
</evidence>
<comment type="similarity">
    <text evidence="6">Belongs to the HIBADH-related family. L-threonate dehydrogenase subfamily.</text>
</comment>
<keyword evidence="1" id="KW-0521">NADP</keyword>
<keyword evidence="3" id="KW-0520">NAD</keyword>
<evidence type="ECO:0000256" key="2">
    <source>
        <dbReference type="ARBA" id="ARBA00023002"/>
    </source>
</evidence>
<dbReference type="InterPro" id="IPR013328">
    <property type="entry name" value="6PGD_dom2"/>
</dbReference>
<dbReference type="InterPro" id="IPR050006">
    <property type="entry name" value="LtnD"/>
</dbReference>
<dbReference type="AlphaFoldDB" id="A0A7X0MSN8"/>
<comment type="caution">
    <text evidence="13">The sequence shown here is derived from an EMBL/GenBank/DDBJ whole genome shotgun (WGS) entry which is preliminary data.</text>
</comment>
<gene>
    <name evidence="13" type="ORF">F4695_003283</name>
</gene>
<protein>
    <recommendedName>
        <fullName evidence="8">L-threonate dehydrogenase</fullName>
        <ecNumber evidence="7">1.1.1.411</ecNumber>
    </recommendedName>
</protein>
<evidence type="ECO:0000256" key="1">
    <source>
        <dbReference type="ARBA" id="ARBA00022857"/>
    </source>
</evidence>
<name>A0A7X0MSN8_9HYPH</name>
<dbReference type="PANTHER" id="PTHR43060">
    <property type="entry name" value="3-HYDROXYISOBUTYRATE DEHYDROGENASE-LIKE 1, MITOCHONDRIAL-RELATED"/>
    <property type="match status" value="1"/>
</dbReference>
<dbReference type="NCBIfam" id="NF043037">
    <property type="entry name" value="ThreonDh"/>
    <property type="match status" value="1"/>
</dbReference>
<dbReference type="InterPro" id="IPR006115">
    <property type="entry name" value="6PGDH_NADP-bd"/>
</dbReference>
<dbReference type="InterPro" id="IPR029154">
    <property type="entry name" value="HIBADH-like_NADP-bd"/>
</dbReference>
<organism evidence="13 14">
    <name type="scientific">Rhizobium soli</name>
    <dbReference type="NCBI Taxonomy" id="424798"/>
    <lineage>
        <taxon>Bacteria</taxon>
        <taxon>Pseudomonadati</taxon>
        <taxon>Pseudomonadota</taxon>
        <taxon>Alphaproteobacteria</taxon>
        <taxon>Hyphomicrobiales</taxon>
        <taxon>Rhizobiaceae</taxon>
        <taxon>Rhizobium/Agrobacterium group</taxon>
        <taxon>Rhizobium</taxon>
    </lineage>
</organism>
<evidence type="ECO:0000256" key="9">
    <source>
        <dbReference type="ARBA" id="ARBA00047312"/>
    </source>
</evidence>
<dbReference type="PIRSF" id="PIRSF000103">
    <property type="entry name" value="HIBADH"/>
    <property type="match status" value="1"/>
</dbReference>
<proteinExistence type="inferred from homology"/>
<dbReference type="PROSITE" id="PS00895">
    <property type="entry name" value="3_HYDROXYISOBUT_DH"/>
    <property type="match status" value="1"/>
</dbReference>
<reference evidence="13 14" key="1">
    <citation type="submission" date="2020-08" db="EMBL/GenBank/DDBJ databases">
        <title>The Agave Microbiome: Exploring the role of microbial communities in plant adaptations to desert environments.</title>
        <authorList>
            <person name="Partida-Martinez L.P."/>
        </authorList>
    </citation>
    <scope>NUCLEOTIDE SEQUENCE [LARGE SCALE GENOMIC DNA]</scope>
    <source>
        <strain evidence="13 14">AS3.12</strain>
    </source>
</reference>
<evidence type="ECO:0000259" key="11">
    <source>
        <dbReference type="Pfam" id="PF03446"/>
    </source>
</evidence>
<dbReference type="GO" id="GO:0051287">
    <property type="term" value="F:NAD binding"/>
    <property type="evidence" value="ECO:0007669"/>
    <property type="project" value="InterPro"/>
</dbReference>
<comment type="function">
    <text evidence="5">Catalyzes oxidation of L-threonate to 2-oxo-tetronate. Can use either NAD(+) or NADP(+) as cosubstrate, with a preference for NAD(+).</text>
</comment>
<evidence type="ECO:0000256" key="4">
    <source>
        <dbReference type="ARBA" id="ARBA00023277"/>
    </source>
</evidence>
<evidence type="ECO:0000259" key="12">
    <source>
        <dbReference type="Pfam" id="PF14833"/>
    </source>
</evidence>
<keyword evidence="4" id="KW-0119">Carbohydrate metabolism</keyword>
<dbReference type="GO" id="GO:0050661">
    <property type="term" value="F:NADP binding"/>
    <property type="evidence" value="ECO:0007669"/>
    <property type="project" value="InterPro"/>
</dbReference>
<keyword evidence="14" id="KW-1185">Reference proteome</keyword>
<dbReference type="SUPFAM" id="SSF48179">
    <property type="entry name" value="6-phosphogluconate dehydrogenase C-terminal domain-like"/>
    <property type="match status" value="1"/>
</dbReference>
<dbReference type="RefSeq" id="WP_184655275.1">
    <property type="nucleotide sequence ID" value="NZ_JACHBU010000006.1"/>
</dbReference>
<evidence type="ECO:0000256" key="6">
    <source>
        <dbReference type="ARBA" id="ARBA00037979"/>
    </source>
</evidence>
<dbReference type="Pfam" id="PF03446">
    <property type="entry name" value="NAD_binding_2"/>
    <property type="match status" value="1"/>
</dbReference>
<evidence type="ECO:0000256" key="10">
    <source>
        <dbReference type="PIRSR" id="PIRSR000103-1"/>
    </source>
</evidence>
<dbReference type="Gene3D" id="3.40.50.720">
    <property type="entry name" value="NAD(P)-binding Rossmann-like Domain"/>
    <property type="match status" value="1"/>
</dbReference>
<dbReference type="PANTHER" id="PTHR43060:SF17">
    <property type="entry name" value="L-THREONATE DEHYDROGENASE"/>
    <property type="match status" value="1"/>
</dbReference>
<dbReference type="SUPFAM" id="SSF51735">
    <property type="entry name" value="NAD(P)-binding Rossmann-fold domains"/>
    <property type="match status" value="1"/>
</dbReference>
<dbReference type="Gene3D" id="1.10.1040.10">
    <property type="entry name" value="N-(1-d-carboxylethyl)-l-norvaline Dehydrogenase, domain 2"/>
    <property type="match status" value="1"/>
</dbReference>
<evidence type="ECO:0000313" key="13">
    <source>
        <dbReference type="EMBL" id="MBB6509899.1"/>
    </source>
</evidence>
<evidence type="ECO:0000256" key="8">
    <source>
        <dbReference type="ARBA" id="ARBA00039407"/>
    </source>
</evidence>
<evidence type="ECO:0000256" key="5">
    <source>
        <dbReference type="ARBA" id="ARBA00037062"/>
    </source>
</evidence>
<dbReference type="Proteomes" id="UP000585437">
    <property type="component" value="Unassembled WGS sequence"/>
</dbReference>
<keyword evidence="2 13" id="KW-0560">Oxidoreductase</keyword>
<dbReference type="InterPro" id="IPR008927">
    <property type="entry name" value="6-PGluconate_DH-like_C_sf"/>
</dbReference>
<dbReference type="InterPro" id="IPR002204">
    <property type="entry name" value="3-OH-isobutyrate_DH-rel_CS"/>
</dbReference>
<evidence type="ECO:0000313" key="14">
    <source>
        <dbReference type="Proteomes" id="UP000585437"/>
    </source>
</evidence>
<accession>A0A7X0MSN8</accession>